<accession>A0A5D3FAC9</accession>
<name>A0A5D3FAC9_9ACTN</name>
<comment type="caution">
    <text evidence="1">The sequence shown here is derived from an EMBL/GenBank/DDBJ whole genome shotgun (WGS) entry which is preliminary data.</text>
</comment>
<dbReference type="Proteomes" id="UP000323505">
    <property type="component" value="Unassembled WGS sequence"/>
</dbReference>
<sequence length="561" mass="62560">MPRTLVRAPGHDRHRSLGWLATVWMEYFVVHGRGDVQGQPVSHGDELTGFIVDCYAIGDEPENTQRLYDSAFFSRPKGCDKSGLGGRLAVFEALGPCRFAGWASGGEVYEDPWGLGFRYVYEPGEPMGRHVTSPFIRCMATEEGQTGNVYDTVFFNLTDGDALLSHIPGMDAGLTRIYLPGGGEIRPSTASSASKDGGLETFVVFDETHLYNQPELRRMYDTVTRNLRKRKKGAGTWFLETTTMFAAGEESTAEATFQLAEHIQEGRSRRARLLYDHRWGECEDLSAEDQLRAAILEAFGEAIEWNDFDGIVDEFYDTRKNPVDSRRYFLNAQTGATDAWLAPHEWAGCADPSKTVAPGDRITLGFDGSKHRNRGVADATALIGCRVSDGFLFEVAVWEQPNGPAGKDWWVPTAEVEAAVRSAFQRYKVVGFYADPAADWRSFVAEWEYAYGRRMRVRSSQAHPIEWWMNRPQAVVRALEQFHAAVINGELTHDGSFTLTRHVLNARRRPSRAGLQIAKEHPDSRRKIDAAVAATLAWQARIDAVSKGIGRRGKGRAVVLA</sequence>
<reference evidence="1 2" key="1">
    <citation type="submission" date="2019-08" db="EMBL/GenBank/DDBJ databases">
        <title>Actinomadura sp. nov. CYP1-5 isolated from mountain soil.</title>
        <authorList>
            <person name="Songsumanus A."/>
            <person name="Kuncharoen N."/>
            <person name="Kudo T."/>
            <person name="Yuki M."/>
            <person name="Igarashi Y."/>
            <person name="Tanasupawat S."/>
        </authorList>
    </citation>
    <scope>NUCLEOTIDE SEQUENCE [LARGE SCALE GENOMIC DNA]</scope>
    <source>
        <strain evidence="1 2">CYP1-5</strain>
    </source>
</reference>
<protein>
    <submittedName>
        <fullName evidence="1">Terminase</fullName>
    </submittedName>
</protein>
<keyword evidence="2" id="KW-1185">Reference proteome</keyword>
<organism evidence="1 2">
    <name type="scientific">Actinomadura decatromicini</name>
    <dbReference type="NCBI Taxonomy" id="2604572"/>
    <lineage>
        <taxon>Bacteria</taxon>
        <taxon>Bacillati</taxon>
        <taxon>Actinomycetota</taxon>
        <taxon>Actinomycetes</taxon>
        <taxon>Streptosporangiales</taxon>
        <taxon>Thermomonosporaceae</taxon>
        <taxon>Actinomadura</taxon>
    </lineage>
</organism>
<evidence type="ECO:0000313" key="1">
    <source>
        <dbReference type="EMBL" id="TYK45163.1"/>
    </source>
</evidence>
<proteinExistence type="predicted"/>
<dbReference type="RefSeq" id="WP_148765548.1">
    <property type="nucleotide sequence ID" value="NZ_VSRQ01000007.1"/>
</dbReference>
<gene>
    <name evidence="1" type="ORF">FXF68_31285</name>
</gene>
<dbReference type="EMBL" id="VSRQ01000007">
    <property type="protein sequence ID" value="TYK45163.1"/>
    <property type="molecule type" value="Genomic_DNA"/>
</dbReference>
<evidence type="ECO:0000313" key="2">
    <source>
        <dbReference type="Proteomes" id="UP000323505"/>
    </source>
</evidence>
<dbReference type="AlphaFoldDB" id="A0A5D3FAC9"/>